<protein>
    <submittedName>
        <fullName evidence="5">Abc1 protein</fullName>
    </submittedName>
</protein>
<proteinExistence type="predicted"/>
<evidence type="ECO:0000313" key="6">
    <source>
        <dbReference type="Proteomes" id="UP000601435"/>
    </source>
</evidence>
<name>A0A812MTD9_9DINO</name>
<accession>A0A812MTD9</accession>
<keyword evidence="1" id="KW-0813">Transport</keyword>
<dbReference type="AlphaFoldDB" id="A0A812MTD9"/>
<dbReference type="SUPFAM" id="SSF52540">
    <property type="entry name" value="P-loop containing nucleoside triphosphate hydrolases"/>
    <property type="match status" value="1"/>
</dbReference>
<sequence>EQPRPSGALPEASPVEHSPGTDRAPSRTDSAATAGPRKLQLSSSQRRLLVLARLLLHRHTARLVLLDEPFAGMEQNEVTPLHSMLKIQLKHAALMTVTHRLLPVIHFFSRILVFHEGRCSE</sequence>
<dbReference type="PANTHER" id="PTHR45772">
    <property type="entry name" value="CONSERVED COMPONENT OF ABC TRANSPORTER FOR NATURAL AMINO ACIDS-RELATED"/>
    <property type="match status" value="1"/>
</dbReference>
<gene>
    <name evidence="5" type="primary">abc1</name>
    <name evidence="5" type="ORF">SNEC2469_LOCUS6630</name>
</gene>
<dbReference type="Gene3D" id="3.40.50.300">
    <property type="entry name" value="P-loop containing nucleotide triphosphate hydrolases"/>
    <property type="match status" value="1"/>
</dbReference>
<evidence type="ECO:0000256" key="3">
    <source>
        <dbReference type="ARBA" id="ARBA00022840"/>
    </source>
</evidence>
<dbReference type="InterPro" id="IPR027417">
    <property type="entry name" value="P-loop_NTPase"/>
</dbReference>
<keyword evidence="2" id="KW-0547">Nucleotide-binding</keyword>
<feature type="non-terminal residue" evidence="5">
    <location>
        <position position="1"/>
    </location>
</feature>
<organism evidence="5 6">
    <name type="scientific">Symbiodinium necroappetens</name>
    <dbReference type="NCBI Taxonomy" id="1628268"/>
    <lineage>
        <taxon>Eukaryota</taxon>
        <taxon>Sar</taxon>
        <taxon>Alveolata</taxon>
        <taxon>Dinophyceae</taxon>
        <taxon>Suessiales</taxon>
        <taxon>Symbiodiniaceae</taxon>
        <taxon>Symbiodinium</taxon>
    </lineage>
</organism>
<dbReference type="InterPro" id="IPR051120">
    <property type="entry name" value="ABC_AA/LPS_Transport"/>
</dbReference>
<keyword evidence="3" id="KW-0067">ATP-binding</keyword>
<evidence type="ECO:0000256" key="2">
    <source>
        <dbReference type="ARBA" id="ARBA00022741"/>
    </source>
</evidence>
<dbReference type="Proteomes" id="UP000601435">
    <property type="component" value="Unassembled WGS sequence"/>
</dbReference>
<evidence type="ECO:0000313" key="5">
    <source>
        <dbReference type="EMBL" id="CAE7274223.1"/>
    </source>
</evidence>
<dbReference type="GO" id="GO:0005524">
    <property type="term" value="F:ATP binding"/>
    <property type="evidence" value="ECO:0007669"/>
    <property type="project" value="UniProtKB-KW"/>
</dbReference>
<dbReference type="OrthoDB" id="441267at2759"/>
<dbReference type="EMBL" id="CAJNJA010011527">
    <property type="protein sequence ID" value="CAE7274223.1"/>
    <property type="molecule type" value="Genomic_DNA"/>
</dbReference>
<keyword evidence="6" id="KW-1185">Reference proteome</keyword>
<feature type="non-terminal residue" evidence="5">
    <location>
        <position position="121"/>
    </location>
</feature>
<dbReference type="PANTHER" id="PTHR45772:SF8">
    <property type="entry name" value="HIGH-AFFINITY BRANCHED-CHAIN AMINO ACID TRANSPORT ATP-BINDING PROTEIN"/>
    <property type="match status" value="1"/>
</dbReference>
<evidence type="ECO:0000256" key="4">
    <source>
        <dbReference type="SAM" id="MobiDB-lite"/>
    </source>
</evidence>
<comment type="caution">
    <text evidence="5">The sequence shown here is derived from an EMBL/GenBank/DDBJ whole genome shotgun (WGS) entry which is preliminary data.</text>
</comment>
<dbReference type="GO" id="GO:0005886">
    <property type="term" value="C:plasma membrane"/>
    <property type="evidence" value="ECO:0007669"/>
    <property type="project" value="TreeGrafter"/>
</dbReference>
<evidence type="ECO:0000256" key="1">
    <source>
        <dbReference type="ARBA" id="ARBA00022448"/>
    </source>
</evidence>
<feature type="region of interest" description="Disordered" evidence="4">
    <location>
        <begin position="1"/>
        <end position="39"/>
    </location>
</feature>
<reference evidence="5" key="1">
    <citation type="submission" date="2021-02" db="EMBL/GenBank/DDBJ databases">
        <authorList>
            <person name="Dougan E. K."/>
            <person name="Rhodes N."/>
            <person name="Thang M."/>
            <person name="Chan C."/>
        </authorList>
    </citation>
    <scope>NUCLEOTIDE SEQUENCE</scope>
</reference>